<proteinExistence type="predicted"/>
<keyword evidence="4" id="KW-1185">Reference proteome</keyword>
<dbReference type="GeneID" id="19335690"/>
<protein>
    <submittedName>
        <fullName evidence="3">Uncharacterized protein</fullName>
    </submittedName>
</protein>
<feature type="region of interest" description="Disordered" evidence="1">
    <location>
        <begin position="24"/>
        <end position="107"/>
    </location>
</feature>
<evidence type="ECO:0000256" key="1">
    <source>
        <dbReference type="SAM" id="MobiDB-lite"/>
    </source>
</evidence>
<dbReference type="VEuPathDB" id="FungiDB:MYCFIDRAFT_197940"/>
<feature type="compositionally biased region" description="Low complexity" evidence="1">
    <location>
        <begin position="78"/>
        <end position="97"/>
    </location>
</feature>
<dbReference type="Proteomes" id="UP000016932">
    <property type="component" value="Unassembled WGS sequence"/>
</dbReference>
<dbReference type="HOGENOM" id="CLU_2211123_0_0_1"/>
<dbReference type="OrthoDB" id="10547858at2759"/>
<keyword evidence="2" id="KW-0732">Signal</keyword>
<sequence length="107" mass="11224">MAPTIQFATLAVLFTSVLAIPAKDKHHEEHKGSPTLPFIPTGTGSSAEQDAAPKFGKARRGNWKPHWEIIPGIHGQHPVPSGTLPTPTGTAPIPTGTASVPIPKVNL</sequence>
<gene>
    <name evidence="3" type="ORF">MYCFIDRAFT_197940</name>
</gene>
<accession>M3AVG3</accession>
<evidence type="ECO:0000313" key="3">
    <source>
        <dbReference type="EMBL" id="EME81138.1"/>
    </source>
</evidence>
<dbReference type="RefSeq" id="XP_007928408.1">
    <property type="nucleotide sequence ID" value="XM_007930217.1"/>
</dbReference>
<evidence type="ECO:0000313" key="4">
    <source>
        <dbReference type="Proteomes" id="UP000016932"/>
    </source>
</evidence>
<dbReference type="KEGG" id="pfj:MYCFIDRAFT_197940"/>
<evidence type="ECO:0000256" key="2">
    <source>
        <dbReference type="SAM" id="SignalP"/>
    </source>
</evidence>
<name>M3AVG3_PSEFD</name>
<reference evidence="3 4" key="1">
    <citation type="journal article" date="2012" name="PLoS Pathog.">
        <title>Diverse lifestyles and strategies of plant pathogenesis encoded in the genomes of eighteen Dothideomycetes fungi.</title>
        <authorList>
            <person name="Ohm R.A."/>
            <person name="Feau N."/>
            <person name="Henrissat B."/>
            <person name="Schoch C.L."/>
            <person name="Horwitz B.A."/>
            <person name="Barry K.W."/>
            <person name="Condon B.J."/>
            <person name="Copeland A.C."/>
            <person name="Dhillon B."/>
            <person name="Glaser F."/>
            <person name="Hesse C.N."/>
            <person name="Kosti I."/>
            <person name="LaButti K."/>
            <person name="Lindquist E.A."/>
            <person name="Lucas S."/>
            <person name="Salamov A.A."/>
            <person name="Bradshaw R.E."/>
            <person name="Ciuffetti L."/>
            <person name="Hamelin R.C."/>
            <person name="Kema G.H.J."/>
            <person name="Lawrence C."/>
            <person name="Scott J.A."/>
            <person name="Spatafora J.W."/>
            <person name="Turgeon B.G."/>
            <person name="de Wit P.J.G.M."/>
            <person name="Zhong S."/>
            <person name="Goodwin S.B."/>
            <person name="Grigoriev I.V."/>
        </authorList>
    </citation>
    <scope>NUCLEOTIDE SEQUENCE [LARGE SCALE GENOMIC DNA]</scope>
    <source>
        <strain evidence="3 4">CIRAD86</strain>
    </source>
</reference>
<dbReference type="EMBL" id="KB446560">
    <property type="protein sequence ID" value="EME81138.1"/>
    <property type="molecule type" value="Genomic_DNA"/>
</dbReference>
<organism evidence="3 4">
    <name type="scientific">Pseudocercospora fijiensis (strain CIRAD86)</name>
    <name type="common">Black leaf streak disease fungus</name>
    <name type="synonym">Mycosphaerella fijiensis</name>
    <dbReference type="NCBI Taxonomy" id="383855"/>
    <lineage>
        <taxon>Eukaryota</taxon>
        <taxon>Fungi</taxon>
        <taxon>Dikarya</taxon>
        <taxon>Ascomycota</taxon>
        <taxon>Pezizomycotina</taxon>
        <taxon>Dothideomycetes</taxon>
        <taxon>Dothideomycetidae</taxon>
        <taxon>Mycosphaerellales</taxon>
        <taxon>Mycosphaerellaceae</taxon>
        <taxon>Pseudocercospora</taxon>
    </lineage>
</organism>
<feature type="chain" id="PRO_5004031844" evidence="2">
    <location>
        <begin position="20"/>
        <end position="107"/>
    </location>
</feature>
<dbReference type="AlphaFoldDB" id="M3AVG3"/>
<feature type="signal peptide" evidence="2">
    <location>
        <begin position="1"/>
        <end position="19"/>
    </location>
</feature>